<accession>A0AA86RN29</accession>
<proteinExistence type="predicted"/>
<dbReference type="AlphaFoldDB" id="A0AA86RN29"/>
<reference evidence="2" key="1">
    <citation type="submission" date="2023-10" db="EMBL/GenBank/DDBJ databases">
        <authorList>
            <person name="Domelevo Entfellner J.-B."/>
        </authorList>
    </citation>
    <scope>NUCLEOTIDE SEQUENCE</scope>
</reference>
<dbReference type="EMBL" id="OY731398">
    <property type="protein sequence ID" value="CAJ1832955.1"/>
    <property type="molecule type" value="Genomic_DNA"/>
</dbReference>
<feature type="chain" id="PRO_5041674978" evidence="1">
    <location>
        <begin position="23"/>
        <end position="73"/>
    </location>
</feature>
<dbReference type="Proteomes" id="UP001189624">
    <property type="component" value="Chromosome 1"/>
</dbReference>
<feature type="signal peptide" evidence="1">
    <location>
        <begin position="1"/>
        <end position="22"/>
    </location>
</feature>
<evidence type="ECO:0000256" key="1">
    <source>
        <dbReference type="SAM" id="SignalP"/>
    </source>
</evidence>
<sequence length="73" mass="7954">MSNLHLIVLLLAPALMCSIVDSMQFELRAAHPKCISEDMKSNVISSGNYHVVNLNNVGTVDDSHKISVRVCSS</sequence>
<dbReference type="Gramene" id="rna-AYBTSS11_LOCUS1452">
    <property type="protein sequence ID" value="CAJ1832955.1"/>
    <property type="gene ID" value="gene-AYBTSS11_LOCUS1452"/>
</dbReference>
<gene>
    <name evidence="2" type="ORF">AYBTSS11_LOCUS1452</name>
</gene>
<protein>
    <submittedName>
        <fullName evidence="2">Uncharacterized protein</fullName>
    </submittedName>
</protein>
<organism evidence="2 3">
    <name type="scientific">Sphenostylis stenocarpa</name>
    <dbReference type="NCBI Taxonomy" id="92480"/>
    <lineage>
        <taxon>Eukaryota</taxon>
        <taxon>Viridiplantae</taxon>
        <taxon>Streptophyta</taxon>
        <taxon>Embryophyta</taxon>
        <taxon>Tracheophyta</taxon>
        <taxon>Spermatophyta</taxon>
        <taxon>Magnoliopsida</taxon>
        <taxon>eudicotyledons</taxon>
        <taxon>Gunneridae</taxon>
        <taxon>Pentapetalae</taxon>
        <taxon>rosids</taxon>
        <taxon>fabids</taxon>
        <taxon>Fabales</taxon>
        <taxon>Fabaceae</taxon>
        <taxon>Papilionoideae</taxon>
        <taxon>50 kb inversion clade</taxon>
        <taxon>NPAAA clade</taxon>
        <taxon>indigoferoid/millettioid clade</taxon>
        <taxon>Phaseoleae</taxon>
        <taxon>Sphenostylis</taxon>
    </lineage>
</organism>
<keyword evidence="1" id="KW-0732">Signal</keyword>
<evidence type="ECO:0000313" key="2">
    <source>
        <dbReference type="EMBL" id="CAJ1832955.1"/>
    </source>
</evidence>
<keyword evidence="3" id="KW-1185">Reference proteome</keyword>
<name>A0AA86RN29_9FABA</name>
<evidence type="ECO:0000313" key="3">
    <source>
        <dbReference type="Proteomes" id="UP001189624"/>
    </source>
</evidence>